<gene>
    <name evidence="2" type="ORF">ML462_01115</name>
</gene>
<evidence type="ECO:0000259" key="1">
    <source>
        <dbReference type="Pfam" id="PF12728"/>
    </source>
</evidence>
<dbReference type="SUPFAM" id="SSF46955">
    <property type="entry name" value="Putative DNA-binding domain"/>
    <property type="match status" value="1"/>
</dbReference>
<dbReference type="RefSeq" id="WP_240711889.1">
    <property type="nucleotide sequence ID" value="NZ_JAKVTV010000001.1"/>
</dbReference>
<sequence length="97" mass="11169">MSKKITEVHEITSQELLKTIQACIKAEFAANQISPKEQSIDWLTRNEAAKYFGVSLVTIYNWTKEGILTSYKISNRLRYKKSELENILLNSNKEASE</sequence>
<evidence type="ECO:0000313" key="2">
    <source>
        <dbReference type="EMBL" id="MCH4821759.1"/>
    </source>
</evidence>
<dbReference type="NCBIfam" id="TIGR01764">
    <property type="entry name" value="excise"/>
    <property type="match status" value="1"/>
</dbReference>
<evidence type="ECO:0000313" key="3">
    <source>
        <dbReference type="Proteomes" id="UP001139226"/>
    </source>
</evidence>
<feature type="domain" description="Helix-turn-helix" evidence="1">
    <location>
        <begin position="42"/>
        <end position="85"/>
    </location>
</feature>
<proteinExistence type="predicted"/>
<dbReference type="EMBL" id="JAKVTV010000001">
    <property type="protein sequence ID" value="MCH4821759.1"/>
    <property type="molecule type" value="Genomic_DNA"/>
</dbReference>
<name>A0A9X1V2L0_9FLAO</name>
<comment type="caution">
    <text evidence="2">The sequence shown here is derived from an EMBL/GenBank/DDBJ whole genome shotgun (WGS) entry which is preliminary data.</text>
</comment>
<organism evidence="2 3">
    <name type="scientific">Christiangramia lutea</name>
    <dbReference type="NCBI Taxonomy" id="1607951"/>
    <lineage>
        <taxon>Bacteria</taxon>
        <taxon>Pseudomonadati</taxon>
        <taxon>Bacteroidota</taxon>
        <taxon>Flavobacteriia</taxon>
        <taxon>Flavobacteriales</taxon>
        <taxon>Flavobacteriaceae</taxon>
        <taxon>Christiangramia</taxon>
    </lineage>
</organism>
<protein>
    <submittedName>
        <fullName evidence="2">Helix-turn-helix domain-containing protein</fullName>
    </submittedName>
</protein>
<dbReference type="GO" id="GO:0003677">
    <property type="term" value="F:DNA binding"/>
    <property type="evidence" value="ECO:0007669"/>
    <property type="project" value="InterPro"/>
</dbReference>
<accession>A0A9X1V2L0</accession>
<dbReference type="InterPro" id="IPR041657">
    <property type="entry name" value="HTH_17"/>
</dbReference>
<dbReference type="Proteomes" id="UP001139226">
    <property type="component" value="Unassembled WGS sequence"/>
</dbReference>
<dbReference type="AlphaFoldDB" id="A0A9X1V2L0"/>
<dbReference type="Pfam" id="PF12728">
    <property type="entry name" value="HTH_17"/>
    <property type="match status" value="1"/>
</dbReference>
<dbReference type="InterPro" id="IPR010093">
    <property type="entry name" value="SinI_DNA-bd"/>
</dbReference>
<keyword evidence="3" id="KW-1185">Reference proteome</keyword>
<dbReference type="InterPro" id="IPR009061">
    <property type="entry name" value="DNA-bd_dom_put_sf"/>
</dbReference>
<reference evidence="2" key="1">
    <citation type="submission" date="2022-03" db="EMBL/GenBank/DDBJ databases">
        <title>Gramella crocea sp. nov., isolated from activated sludge of a seafood processing plant.</title>
        <authorList>
            <person name="Zhang X."/>
        </authorList>
    </citation>
    <scope>NUCLEOTIDE SEQUENCE</scope>
    <source>
        <strain evidence="2">YJ019</strain>
    </source>
</reference>